<feature type="compositionally biased region" description="Acidic residues" evidence="1">
    <location>
        <begin position="37"/>
        <end position="46"/>
    </location>
</feature>
<evidence type="ECO:0000313" key="2">
    <source>
        <dbReference type="EMBL" id="KAH9321598.1"/>
    </source>
</evidence>
<feature type="compositionally biased region" description="Basic and acidic residues" evidence="1">
    <location>
        <begin position="1"/>
        <end position="13"/>
    </location>
</feature>
<proteinExistence type="predicted"/>
<keyword evidence="3" id="KW-1185">Reference proteome</keyword>
<feature type="region of interest" description="Disordered" evidence="1">
    <location>
        <begin position="1"/>
        <end position="61"/>
    </location>
</feature>
<sequence length="61" mass="6978">VMQSSDSKRMKCEEGDEAKEEGEERKKYDAPMFNICEFDEDQDESLGDTHEKGGSEEVETN</sequence>
<dbReference type="Proteomes" id="UP000824469">
    <property type="component" value="Unassembled WGS sequence"/>
</dbReference>
<name>A0AA38GHI2_TAXCH</name>
<evidence type="ECO:0000256" key="1">
    <source>
        <dbReference type="SAM" id="MobiDB-lite"/>
    </source>
</evidence>
<comment type="caution">
    <text evidence="2">The sequence shown here is derived from an EMBL/GenBank/DDBJ whole genome shotgun (WGS) entry which is preliminary data.</text>
</comment>
<accession>A0AA38GHI2</accession>
<dbReference type="EMBL" id="JAHRHJ020000003">
    <property type="protein sequence ID" value="KAH9321598.1"/>
    <property type="molecule type" value="Genomic_DNA"/>
</dbReference>
<reference evidence="2 3" key="1">
    <citation type="journal article" date="2021" name="Nat. Plants">
        <title>The Taxus genome provides insights into paclitaxel biosynthesis.</title>
        <authorList>
            <person name="Xiong X."/>
            <person name="Gou J."/>
            <person name="Liao Q."/>
            <person name="Li Y."/>
            <person name="Zhou Q."/>
            <person name="Bi G."/>
            <person name="Li C."/>
            <person name="Du R."/>
            <person name="Wang X."/>
            <person name="Sun T."/>
            <person name="Guo L."/>
            <person name="Liang H."/>
            <person name="Lu P."/>
            <person name="Wu Y."/>
            <person name="Zhang Z."/>
            <person name="Ro D.K."/>
            <person name="Shang Y."/>
            <person name="Huang S."/>
            <person name="Yan J."/>
        </authorList>
    </citation>
    <scope>NUCLEOTIDE SEQUENCE [LARGE SCALE GENOMIC DNA]</scope>
    <source>
        <strain evidence="2">Ta-2019</strain>
    </source>
</reference>
<dbReference type="AlphaFoldDB" id="A0AA38GHI2"/>
<gene>
    <name evidence="2" type="ORF">KI387_016237</name>
</gene>
<evidence type="ECO:0000313" key="3">
    <source>
        <dbReference type="Proteomes" id="UP000824469"/>
    </source>
</evidence>
<feature type="non-terminal residue" evidence="2">
    <location>
        <position position="61"/>
    </location>
</feature>
<feature type="non-terminal residue" evidence="2">
    <location>
        <position position="1"/>
    </location>
</feature>
<protein>
    <submittedName>
        <fullName evidence="2">Uncharacterized protein</fullName>
    </submittedName>
</protein>
<organism evidence="2 3">
    <name type="scientific">Taxus chinensis</name>
    <name type="common">Chinese yew</name>
    <name type="synonym">Taxus wallichiana var. chinensis</name>
    <dbReference type="NCBI Taxonomy" id="29808"/>
    <lineage>
        <taxon>Eukaryota</taxon>
        <taxon>Viridiplantae</taxon>
        <taxon>Streptophyta</taxon>
        <taxon>Embryophyta</taxon>
        <taxon>Tracheophyta</taxon>
        <taxon>Spermatophyta</taxon>
        <taxon>Pinopsida</taxon>
        <taxon>Pinidae</taxon>
        <taxon>Conifers II</taxon>
        <taxon>Cupressales</taxon>
        <taxon>Taxaceae</taxon>
        <taxon>Taxus</taxon>
    </lineage>
</organism>